<dbReference type="InterPro" id="IPR056127">
    <property type="entry name" value="DUF7710"/>
</dbReference>
<dbReference type="AlphaFoldDB" id="A0A848LBN8"/>
<dbReference type="Proteomes" id="UP000518300">
    <property type="component" value="Unassembled WGS sequence"/>
</dbReference>
<feature type="domain" description="DUF7710" evidence="1">
    <location>
        <begin position="118"/>
        <end position="199"/>
    </location>
</feature>
<reference evidence="2 3" key="1">
    <citation type="submission" date="2020-04" db="EMBL/GenBank/DDBJ databases">
        <title>Draft genome of Pyxidicoccus fallax type strain.</title>
        <authorList>
            <person name="Whitworth D.E."/>
        </authorList>
    </citation>
    <scope>NUCLEOTIDE SEQUENCE [LARGE SCALE GENOMIC DNA]</scope>
    <source>
        <strain evidence="2 3">DSM 14698</strain>
    </source>
</reference>
<dbReference type="RefSeq" id="WP_169343544.1">
    <property type="nucleotide sequence ID" value="NZ_JABBJJ010000015.1"/>
</dbReference>
<organism evidence="2 3">
    <name type="scientific">Pyxidicoccus fallax</name>
    <dbReference type="NCBI Taxonomy" id="394095"/>
    <lineage>
        <taxon>Bacteria</taxon>
        <taxon>Pseudomonadati</taxon>
        <taxon>Myxococcota</taxon>
        <taxon>Myxococcia</taxon>
        <taxon>Myxococcales</taxon>
        <taxon>Cystobacterineae</taxon>
        <taxon>Myxococcaceae</taxon>
        <taxon>Pyxidicoccus</taxon>
    </lineage>
</organism>
<protein>
    <recommendedName>
        <fullName evidence="1">DUF7710 domain-containing protein</fullName>
    </recommendedName>
</protein>
<evidence type="ECO:0000259" key="1">
    <source>
        <dbReference type="Pfam" id="PF24819"/>
    </source>
</evidence>
<evidence type="ECO:0000313" key="3">
    <source>
        <dbReference type="Proteomes" id="UP000518300"/>
    </source>
</evidence>
<proteinExistence type="predicted"/>
<comment type="caution">
    <text evidence="2">The sequence shown here is derived from an EMBL/GenBank/DDBJ whole genome shotgun (WGS) entry which is preliminary data.</text>
</comment>
<accession>A0A848LBN8</accession>
<dbReference type="EMBL" id="JABBJJ010000015">
    <property type="protein sequence ID" value="NMO14245.1"/>
    <property type="molecule type" value="Genomic_DNA"/>
</dbReference>
<dbReference type="Pfam" id="PF24819">
    <property type="entry name" value="DUF7710"/>
    <property type="match status" value="1"/>
</dbReference>
<gene>
    <name evidence="2" type="ORF">HG543_05145</name>
</gene>
<name>A0A848LBN8_9BACT</name>
<sequence>MRRLRFPYVMPYSQHDWVVSFAASRETLAPLGTAGFIEEDPTRTASGREFYWAFERDDGLRFDVVWYEPIESAVVRADPPDANQAIAALRSLGVDADFEQRQLPDEFQPKLRHARAAVWVFTGKGATQPTAVFSRKQSADKWLAKTGYSGVLVAYPLDSSLHEFERNFGSQGLPPPNSPEAQAFVGTLGERYEYVDGRQVPEKAGCLVQPR</sequence>
<keyword evidence="3" id="KW-1185">Reference proteome</keyword>
<evidence type="ECO:0000313" key="2">
    <source>
        <dbReference type="EMBL" id="NMO14245.1"/>
    </source>
</evidence>